<dbReference type="PANTHER" id="PTHR43790:SF9">
    <property type="entry name" value="GALACTOFURANOSE TRANSPORTER ATP-BINDING PROTEIN YTFR"/>
    <property type="match status" value="1"/>
</dbReference>
<dbReference type="CDD" id="cd03216">
    <property type="entry name" value="ABC_Carb_Monos_I"/>
    <property type="match status" value="1"/>
</dbReference>
<dbReference type="PANTHER" id="PTHR43790">
    <property type="entry name" value="CARBOHYDRATE TRANSPORT ATP-BINDING PROTEIN MG119-RELATED"/>
    <property type="match status" value="1"/>
</dbReference>
<organism evidence="6 7">
    <name type="scientific">Diplocloster agilis</name>
    <dbReference type="NCBI Taxonomy" id="2850323"/>
    <lineage>
        <taxon>Bacteria</taxon>
        <taxon>Bacillati</taxon>
        <taxon>Bacillota</taxon>
        <taxon>Clostridia</taxon>
        <taxon>Lachnospirales</taxon>
        <taxon>Lachnospiraceae</taxon>
        <taxon>Diplocloster</taxon>
    </lineage>
</organism>
<evidence type="ECO:0000256" key="2">
    <source>
        <dbReference type="ARBA" id="ARBA00022737"/>
    </source>
</evidence>
<accession>A0A949JXN1</accession>
<keyword evidence="4 6" id="KW-0067">ATP-binding</keyword>
<proteinExistence type="predicted"/>
<sequence>MEDKAVLSVSNITKNFGIVKALNQVSIDFRSGEIHGLIGENGSGKSTMASVITGVYKAEEGTMTLNGKPYQPESVLDAARQGICMIVQEMGTIDGISVAANVFAGKENLFAHMGIVRKKEMIRAAQNILDEIGASDIRAENPIDGESFENRKIVEIARAMYEEVKVMIVDETTTALSQKGREILYRLMNRLRDEGKTIIFISHDLDELTQLCDSVTILRDGNFVRDLKKEEITPDTMRKLMVGRDVQDDYYRTDQQRALTDQVVLEVEHVSSSLLKDISLNLKKGEILGIGGLTDCGMHELGKVIFGIQQPKKGNVYAGEKRIRIRNPRTAIRQKIGYVSKNRDQESIMKLSNIRDNICLPSYDKIKKGCYVSPKAEEGLAGKESGKLSIKMSSLDQLCIQLSGGNKQKVALAKWLGNDSDLLILDCPTRGIDVGVKAAIYQLMNQYKQSGKSILMISEELQELIGMSDRILILKDGALSGTFDRSPDLTENDLIQYMI</sequence>
<dbReference type="InterPro" id="IPR003439">
    <property type="entry name" value="ABC_transporter-like_ATP-bd"/>
</dbReference>
<evidence type="ECO:0000256" key="4">
    <source>
        <dbReference type="ARBA" id="ARBA00022840"/>
    </source>
</evidence>
<evidence type="ECO:0000313" key="6">
    <source>
        <dbReference type="EMBL" id="MBU9737078.1"/>
    </source>
</evidence>
<comment type="caution">
    <text evidence="6">The sequence shown here is derived from an EMBL/GenBank/DDBJ whole genome shotgun (WGS) entry which is preliminary data.</text>
</comment>
<dbReference type="InterPro" id="IPR027417">
    <property type="entry name" value="P-loop_NTPase"/>
</dbReference>
<dbReference type="SUPFAM" id="SSF52540">
    <property type="entry name" value="P-loop containing nucleoside triphosphate hydrolases"/>
    <property type="match status" value="2"/>
</dbReference>
<gene>
    <name evidence="6" type="ORF">KTH89_11045</name>
</gene>
<keyword evidence="2" id="KW-0677">Repeat</keyword>
<dbReference type="AlphaFoldDB" id="A0A949JXN1"/>
<dbReference type="InterPro" id="IPR017871">
    <property type="entry name" value="ABC_transporter-like_CS"/>
</dbReference>
<dbReference type="EMBL" id="JAHQCW010000016">
    <property type="protein sequence ID" value="MBU9737078.1"/>
    <property type="molecule type" value="Genomic_DNA"/>
</dbReference>
<feature type="domain" description="ABC transporter" evidence="5">
    <location>
        <begin position="7"/>
        <end position="245"/>
    </location>
</feature>
<dbReference type="PROSITE" id="PS50893">
    <property type="entry name" value="ABC_TRANSPORTER_2"/>
    <property type="match status" value="2"/>
</dbReference>
<keyword evidence="1" id="KW-0813">Transport</keyword>
<evidence type="ECO:0000256" key="3">
    <source>
        <dbReference type="ARBA" id="ARBA00022741"/>
    </source>
</evidence>
<dbReference type="SMART" id="SM00382">
    <property type="entry name" value="AAA"/>
    <property type="match status" value="1"/>
</dbReference>
<feature type="domain" description="ABC transporter" evidence="5">
    <location>
        <begin position="259"/>
        <end position="499"/>
    </location>
</feature>
<dbReference type="GO" id="GO:0005524">
    <property type="term" value="F:ATP binding"/>
    <property type="evidence" value="ECO:0007669"/>
    <property type="project" value="UniProtKB-KW"/>
</dbReference>
<keyword evidence="3" id="KW-0547">Nucleotide-binding</keyword>
<dbReference type="PROSITE" id="PS00211">
    <property type="entry name" value="ABC_TRANSPORTER_1"/>
    <property type="match status" value="1"/>
</dbReference>
<dbReference type="RefSeq" id="WP_158342372.1">
    <property type="nucleotide sequence ID" value="NZ_JAHQCW010000016.1"/>
</dbReference>
<dbReference type="InterPro" id="IPR050107">
    <property type="entry name" value="ABC_carbohydrate_import_ATPase"/>
</dbReference>
<evidence type="ECO:0000256" key="1">
    <source>
        <dbReference type="ARBA" id="ARBA00022448"/>
    </source>
</evidence>
<name>A0A949JXN1_9FIRM</name>
<evidence type="ECO:0000313" key="7">
    <source>
        <dbReference type="Proteomes" id="UP000712157"/>
    </source>
</evidence>
<dbReference type="GO" id="GO:0016887">
    <property type="term" value="F:ATP hydrolysis activity"/>
    <property type="evidence" value="ECO:0007669"/>
    <property type="project" value="InterPro"/>
</dbReference>
<reference evidence="6" key="1">
    <citation type="submission" date="2021-06" db="EMBL/GenBank/DDBJ databases">
        <title>Description of novel taxa of the family Lachnospiraceae.</title>
        <authorList>
            <person name="Chaplin A.V."/>
            <person name="Sokolova S.R."/>
            <person name="Pikina A.P."/>
            <person name="Korzhanova M."/>
            <person name="Belova V."/>
            <person name="Korostin D."/>
            <person name="Efimov B.A."/>
        </authorList>
    </citation>
    <scope>NUCLEOTIDE SEQUENCE</scope>
    <source>
        <strain evidence="6">ASD5720</strain>
    </source>
</reference>
<dbReference type="Pfam" id="PF00005">
    <property type="entry name" value="ABC_tran"/>
    <property type="match status" value="2"/>
</dbReference>
<dbReference type="InterPro" id="IPR003593">
    <property type="entry name" value="AAA+_ATPase"/>
</dbReference>
<dbReference type="Proteomes" id="UP000712157">
    <property type="component" value="Unassembled WGS sequence"/>
</dbReference>
<dbReference type="Gene3D" id="3.40.50.300">
    <property type="entry name" value="P-loop containing nucleotide triphosphate hydrolases"/>
    <property type="match status" value="2"/>
</dbReference>
<keyword evidence="7" id="KW-1185">Reference proteome</keyword>
<protein>
    <submittedName>
        <fullName evidence="6">Sugar ABC transporter ATP-binding protein</fullName>
    </submittedName>
</protein>
<evidence type="ECO:0000259" key="5">
    <source>
        <dbReference type="PROSITE" id="PS50893"/>
    </source>
</evidence>
<dbReference type="CDD" id="cd03215">
    <property type="entry name" value="ABC_Carb_Monos_II"/>
    <property type="match status" value="1"/>
</dbReference>